<comment type="caution">
    <text evidence="2">The sequence shown here is derived from an EMBL/GenBank/DDBJ whole genome shotgun (WGS) entry which is preliminary data.</text>
</comment>
<feature type="transmembrane region" description="Helical" evidence="1">
    <location>
        <begin position="35"/>
        <end position="62"/>
    </location>
</feature>
<organism evidence="2 3">
    <name type="scientific">Conyzicola lurida</name>
    <dbReference type="NCBI Taxonomy" id="1172621"/>
    <lineage>
        <taxon>Bacteria</taxon>
        <taxon>Bacillati</taxon>
        <taxon>Actinomycetota</taxon>
        <taxon>Actinomycetes</taxon>
        <taxon>Micrococcales</taxon>
        <taxon>Microbacteriaceae</taxon>
        <taxon>Conyzicola</taxon>
    </lineage>
</organism>
<name>A0A841AQE0_9MICO</name>
<keyword evidence="1" id="KW-0812">Transmembrane</keyword>
<dbReference type="EMBL" id="JACHMJ010000001">
    <property type="protein sequence ID" value="MBB5843795.1"/>
    <property type="molecule type" value="Genomic_DNA"/>
</dbReference>
<evidence type="ECO:0000256" key="1">
    <source>
        <dbReference type="SAM" id="Phobius"/>
    </source>
</evidence>
<accession>A0A841AQE0</accession>
<dbReference type="Proteomes" id="UP000536685">
    <property type="component" value="Unassembled WGS sequence"/>
</dbReference>
<proteinExistence type="predicted"/>
<sequence>MAAIWALTVFWIVVPDATTADEAVTDALDGVTATVLLTVLLAIVTLGLPATSSQAVFGWVLVERSTDVATSRAPISVNMGTPIRPLLVPVRHSAFTRSVMVVFDLAWSPTWRLAVAALVVGAAGAGAVLVHGAPTAVATIYSVAAVVAVGLAVVVGVREYRTTVADRARLARTAVRNARNERKRVARRAALTRLLADDPAAFDRSVLVEVDREVAKRVHLVRRIRNGQADAADILVGNVIHALVGTVDDATVRPLVLERATAG</sequence>
<evidence type="ECO:0000313" key="3">
    <source>
        <dbReference type="Proteomes" id="UP000536685"/>
    </source>
</evidence>
<dbReference type="AlphaFoldDB" id="A0A841AQE0"/>
<feature type="transmembrane region" description="Helical" evidence="1">
    <location>
        <begin position="110"/>
        <end position="130"/>
    </location>
</feature>
<evidence type="ECO:0000313" key="2">
    <source>
        <dbReference type="EMBL" id="MBB5843795.1"/>
    </source>
</evidence>
<protein>
    <submittedName>
        <fullName evidence="2">Uncharacterized protein</fullName>
    </submittedName>
</protein>
<keyword evidence="3" id="KW-1185">Reference proteome</keyword>
<feature type="transmembrane region" description="Helical" evidence="1">
    <location>
        <begin position="136"/>
        <end position="157"/>
    </location>
</feature>
<keyword evidence="1" id="KW-0472">Membrane</keyword>
<gene>
    <name evidence="2" type="ORF">HD599_002118</name>
</gene>
<reference evidence="2 3" key="1">
    <citation type="submission" date="2020-08" db="EMBL/GenBank/DDBJ databases">
        <title>Sequencing the genomes of 1000 actinobacteria strains.</title>
        <authorList>
            <person name="Klenk H.-P."/>
        </authorList>
    </citation>
    <scope>NUCLEOTIDE SEQUENCE [LARGE SCALE GENOMIC DNA]</scope>
    <source>
        <strain evidence="2 3">DSM 105784</strain>
    </source>
</reference>
<keyword evidence="1" id="KW-1133">Transmembrane helix</keyword>
<dbReference type="RefSeq" id="WP_184237152.1">
    <property type="nucleotide sequence ID" value="NZ_JACHMJ010000001.1"/>
</dbReference>